<dbReference type="InterPro" id="IPR012337">
    <property type="entry name" value="RNaseH-like_sf"/>
</dbReference>
<dbReference type="GO" id="GO:0003677">
    <property type="term" value="F:DNA binding"/>
    <property type="evidence" value="ECO:0007669"/>
    <property type="project" value="InterPro"/>
</dbReference>
<comment type="subunit">
    <text evidence="2">DNA polymerase III contains a core (composed of alpha, epsilon and theta chains) that associates with a tau subunit. This core dimerizes to form the POLIII' complex. PolIII' associates with the gamma complex (composed of gamma, delta, delta', psi and chi chains) and with the beta chain to form the complete DNA polymerase III complex.</text>
</comment>
<dbReference type="AlphaFoldDB" id="W2UQM5"/>
<dbReference type="PATRIC" id="fig|1286632.3.peg.1345"/>
<dbReference type="Pfam" id="PF01541">
    <property type="entry name" value="GIY-YIG"/>
    <property type="match status" value="1"/>
</dbReference>
<organism evidence="4 5">
    <name type="scientific">Zhouia amylolytica AD3</name>
    <dbReference type="NCBI Taxonomy" id="1286632"/>
    <lineage>
        <taxon>Bacteria</taxon>
        <taxon>Pseudomonadati</taxon>
        <taxon>Bacteroidota</taxon>
        <taxon>Flavobacteriia</taxon>
        <taxon>Flavobacteriales</taxon>
        <taxon>Flavobacteriaceae</taxon>
        <taxon>Zhouia</taxon>
    </lineage>
</organism>
<dbReference type="GO" id="GO:0006289">
    <property type="term" value="P:nucleotide-excision repair"/>
    <property type="evidence" value="ECO:0007669"/>
    <property type="project" value="InterPro"/>
</dbReference>
<dbReference type="Gene3D" id="3.30.420.10">
    <property type="entry name" value="Ribonuclease H-like superfamily/Ribonuclease H"/>
    <property type="match status" value="1"/>
</dbReference>
<dbReference type="GO" id="GO:0045004">
    <property type="term" value="P:DNA replication proofreading"/>
    <property type="evidence" value="ECO:0007669"/>
    <property type="project" value="TreeGrafter"/>
</dbReference>
<dbReference type="STRING" id="376730.SAMN04487906_0971"/>
<evidence type="ECO:0000259" key="3">
    <source>
        <dbReference type="PROSITE" id="PS50164"/>
    </source>
</evidence>
<dbReference type="NCBIfam" id="TIGR00573">
    <property type="entry name" value="dnaq"/>
    <property type="match status" value="1"/>
</dbReference>
<dbReference type="CDD" id="cd10434">
    <property type="entry name" value="GIY-YIG_UvrC_Cho"/>
    <property type="match status" value="1"/>
</dbReference>
<proteinExistence type="predicted"/>
<comment type="function">
    <text evidence="1">DNA polymerase III is a complex, multichain enzyme responsible for most of the replicative synthesis in bacteria. The epsilon subunit contain the editing function and is a proofreading 3'-5' exonuclease.</text>
</comment>
<dbReference type="InterPro" id="IPR047296">
    <property type="entry name" value="GIY-YIG_UvrC_Cho"/>
</dbReference>
<comment type="caution">
    <text evidence="4">The sequence shown here is derived from an EMBL/GenBank/DDBJ whole genome shotgun (WGS) entry which is preliminary data.</text>
</comment>
<dbReference type="InterPro" id="IPR013520">
    <property type="entry name" value="Ribonucl_H"/>
</dbReference>
<keyword evidence="4" id="KW-0540">Nuclease</keyword>
<dbReference type="Pfam" id="PF00929">
    <property type="entry name" value="RNase_T"/>
    <property type="match status" value="1"/>
</dbReference>
<dbReference type="FunFam" id="3.30.420.10:FF:000045">
    <property type="entry name" value="3'-5' exonuclease DinG"/>
    <property type="match status" value="1"/>
</dbReference>
<reference evidence="4 5" key="2">
    <citation type="journal article" date="2016" name="Genome Announc.">
        <title>Draft Genome Sequence of Zhouia amylolytica AD3, Isolated from Tidal Flat Sediment.</title>
        <authorList>
            <person name="Jia B."/>
            <person name="Jin H.M."/>
            <person name="Lee H.J."/>
            <person name="Jeon C.O."/>
        </authorList>
    </citation>
    <scope>NUCLEOTIDE SEQUENCE [LARGE SCALE GENOMIC DNA]</scope>
    <source>
        <strain evidence="4 5">AD3</strain>
    </source>
</reference>
<protein>
    <submittedName>
        <fullName evidence="4">Exonuclease</fullName>
    </submittedName>
</protein>
<accession>W2UQM5</accession>
<keyword evidence="4" id="KW-0378">Hydrolase</keyword>
<dbReference type="Proteomes" id="UP000018850">
    <property type="component" value="Unassembled WGS sequence"/>
</dbReference>
<keyword evidence="4" id="KW-0269">Exonuclease</keyword>
<evidence type="ECO:0000256" key="1">
    <source>
        <dbReference type="ARBA" id="ARBA00025483"/>
    </source>
</evidence>
<dbReference type="InterPro" id="IPR000305">
    <property type="entry name" value="GIY-YIG_endonuc"/>
</dbReference>
<dbReference type="GO" id="GO:0008408">
    <property type="term" value="F:3'-5' exonuclease activity"/>
    <property type="evidence" value="ECO:0007669"/>
    <property type="project" value="TreeGrafter"/>
</dbReference>
<dbReference type="SUPFAM" id="SSF53098">
    <property type="entry name" value="Ribonuclease H-like"/>
    <property type="match status" value="1"/>
</dbReference>
<dbReference type="PROSITE" id="PS50164">
    <property type="entry name" value="GIY_YIG"/>
    <property type="match status" value="1"/>
</dbReference>
<dbReference type="eggNOG" id="COG2176">
    <property type="taxonomic scope" value="Bacteria"/>
</dbReference>
<dbReference type="PANTHER" id="PTHR30231">
    <property type="entry name" value="DNA POLYMERASE III SUBUNIT EPSILON"/>
    <property type="match status" value="1"/>
</dbReference>
<evidence type="ECO:0000256" key="2">
    <source>
        <dbReference type="ARBA" id="ARBA00026073"/>
    </source>
</evidence>
<reference evidence="5" key="1">
    <citation type="submission" date="2013-11" db="EMBL/GenBank/DDBJ databases">
        <title>Draft genome sequence from a member of Zhouia, isolated tidal flat.</title>
        <authorList>
            <person name="Jin H."/>
            <person name="Jeon C.O."/>
        </authorList>
    </citation>
    <scope>NUCLEOTIDE SEQUENCE [LARGE SCALE GENOMIC DNA]</scope>
    <source>
        <strain evidence="5">AD3</strain>
    </source>
</reference>
<dbReference type="InterPro" id="IPR035901">
    <property type="entry name" value="GIY-YIG_endonuc_sf"/>
</dbReference>
<dbReference type="Gene3D" id="3.40.1440.10">
    <property type="entry name" value="GIY-YIG endonuclease"/>
    <property type="match status" value="1"/>
</dbReference>
<dbReference type="PANTHER" id="PTHR30231:SF37">
    <property type="entry name" value="EXODEOXYRIBONUCLEASE 10"/>
    <property type="match status" value="1"/>
</dbReference>
<dbReference type="EMBL" id="AYXY01000019">
    <property type="protein sequence ID" value="ETN95632.1"/>
    <property type="molecule type" value="Genomic_DNA"/>
</dbReference>
<evidence type="ECO:0000313" key="5">
    <source>
        <dbReference type="Proteomes" id="UP000018850"/>
    </source>
</evidence>
<feature type="domain" description="GIY-YIG" evidence="3">
    <location>
        <begin position="195"/>
        <end position="271"/>
    </location>
</feature>
<dbReference type="SUPFAM" id="SSF82771">
    <property type="entry name" value="GIY-YIG endonuclease"/>
    <property type="match status" value="1"/>
</dbReference>
<gene>
    <name evidence="4" type="ORF">P278_13540</name>
</gene>
<dbReference type="InterPro" id="IPR036397">
    <property type="entry name" value="RNaseH_sf"/>
</dbReference>
<dbReference type="SMART" id="SM00465">
    <property type="entry name" value="GIYc"/>
    <property type="match status" value="1"/>
</dbReference>
<dbReference type="InterPro" id="IPR006054">
    <property type="entry name" value="DnaQ"/>
</dbReference>
<keyword evidence="5" id="KW-1185">Reference proteome</keyword>
<dbReference type="GO" id="GO:0003887">
    <property type="term" value="F:DNA-directed DNA polymerase activity"/>
    <property type="evidence" value="ECO:0007669"/>
    <property type="project" value="InterPro"/>
</dbReference>
<dbReference type="SMART" id="SM00479">
    <property type="entry name" value="EXOIII"/>
    <property type="match status" value="1"/>
</dbReference>
<name>W2UQM5_9FLAO</name>
<sequence length="457" mass="51934">MYAILDIETTGGQYNEEGITEIAIYRFNGHKVTDQFISLVNPEKAIQPFVVNLTGINNKMLTTAPKFYEVAKRIVEITNDCILVAHNAQFDYRVLKNEFKQLGFDFERNTLCSVELSKKLIPGQASYSLGKLARSLGIPVSDRHRASGDAQATLKLFKLLLAKDKSKNILEESVKNSSNTLLTPKLLNIVDELPSSTGVYYIHRSDGRVIYIGKSKNIRKRVNQHFTGSSKKARALQKEVSAVTYEETGSELIALLKENEEIKLNQPHFNRSRKRKIFSYGLFEDMNPEGYITLHIEKIKPKGNPITTFTSIHEAKNTLYKLTEEFSLCNKLNGLSDAKSHCFNYTIKKCIGACIQKEDAEKYNERVIMAINKYSYPHKNMVLIDKGREIDERSAVLIEGGLFKGVGFYNLNFQLNNIHILQKVITPMDNNADAKHIIQSYLRKKKGVKIIQLITEK</sequence>
<evidence type="ECO:0000313" key="4">
    <source>
        <dbReference type="EMBL" id="ETN95632.1"/>
    </source>
</evidence>
<dbReference type="GO" id="GO:0005829">
    <property type="term" value="C:cytosol"/>
    <property type="evidence" value="ECO:0007669"/>
    <property type="project" value="TreeGrafter"/>
</dbReference>
<dbReference type="CDD" id="cd06127">
    <property type="entry name" value="DEDDh"/>
    <property type="match status" value="1"/>
</dbReference>